<keyword evidence="4 11" id="KW-0378">Hydrolase</keyword>
<dbReference type="PROSITE" id="PS00653">
    <property type="entry name" value="GLYCOSYL_HYDROL_F1_2"/>
    <property type="match status" value="1"/>
</dbReference>
<dbReference type="SUPFAM" id="SSF51445">
    <property type="entry name" value="(Trans)glycosidases"/>
    <property type="match status" value="1"/>
</dbReference>
<dbReference type="PANTHER" id="PTHR10353">
    <property type="entry name" value="GLYCOSYL HYDROLASE"/>
    <property type="match status" value="1"/>
</dbReference>
<dbReference type="InterPro" id="IPR001360">
    <property type="entry name" value="Glyco_hydro_1"/>
</dbReference>
<dbReference type="Gene3D" id="3.20.20.80">
    <property type="entry name" value="Glycosidases"/>
    <property type="match status" value="1"/>
</dbReference>
<evidence type="ECO:0000256" key="1">
    <source>
        <dbReference type="ARBA" id="ARBA00000448"/>
    </source>
</evidence>
<dbReference type="PANTHER" id="PTHR10353:SF36">
    <property type="entry name" value="LP05116P"/>
    <property type="match status" value="1"/>
</dbReference>
<keyword evidence="5" id="KW-0136">Cellulose degradation</keyword>
<sequence>MLSDAIRPDFRWGVATSAFQIEGATRADGRGPSIWDTFASRPGTIAGGDTGEPAADHYHRWAEDVDLLAGLGVDAYRFSVAWPRIQPEGRGRANQRGLDFYRRLIDRLRAHGIEPFLTLYHWDLPQPLEDRGGWRVRDTAHRFAEYAALVHAELGAAVDFWTTLNEPYPCAIAGYGQGRHAPGAREGHGALAAAHHLLLGHGLAVRTMRESARPTHRFGIVLNQSPVVPATPADADRAAARRQDTVLRTQFTDPLFAQRYPAELERIFHGVSDFSFRHDGDLSVIAQPLHFLGVNYYYRLHVAAAPHAEHDPRRRTIADIGVETTPPHDIPRTGMGWPVEPHGLTGALLTLRHEYPNLPPVYVTENGCVYPDTLGPAGEFDDQDRITFLHSHIEAAVRAGVDLRGYFCWSLLDNFEWAHGYGPRFGLVHVDYVTQRRTPRASYHWYRDHIRRARSAPAI</sequence>
<evidence type="ECO:0000313" key="12">
    <source>
        <dbReference type="EMBL" id="MVU78090.1"/>
    </source>
</evidence>
<feature type="binding site" evidence="10">
    <location>
        <begin position="416"/>
        <end position="417"/>
    </location>
    <ligand>
        <name>substrate</name>
    </ligand>
</feature>
<dbReference type="Proteomes" id="UP000466794">
    <property type="component" value="Unassembled WGS sequence"/>
</dbReference>
<evidence type="ECO:0000256" key="3">
    <source>
        <dbReference type="ARBA" id="ARBA00012744"/>
    </source>
</evidence>
<feature type="binding site" evidence="10">
    <location>
        <position position="297"/>
    </location>
    <ligand>
        <name>substrate</name>
    </ligand>
</feature>
<dbReference type="InterPro" id="IPR017853">
    <property type="entry name" value="GH"/>
</dbReference>
<dbReference type="GO" id="GO:0030245">
    <property type="term" value="P:cellulose catabolic process"/>
    <property type="evidence" value="ECO:0007669"/>
    <property type="project" value="UniProtKB-KW"/>
</dbReference>
<comment type="similarity">
    <text evidence="2 11">Belongs to the glycosyl hydrolase 1 family.</text>
</comment>
<dbReference type="InterPro" id="IPR033132">
    <property type="entry name" value="GH_1_N_CS"/>
</dbReference>
<evidence type="ECO:0000256" key="5">
    <source>
        <dbReference type="ARBA" id="ARBA00023001"/>
    </source>
</evidence>
<name>A0A7K1UUR3_9NOCA</name>
<feature type="binding site" evidence="10">
    <location>
        <position position="165"/>
    </location>
    <ligand>
        <name>substrate</name>
    </ligand>
</feature>
<dbReference type="GO" id="GO:0008422">
    <property type="term" value="F:beta-glucosidase activity"/>
    <property type="evidence" value="ECO:0007669"/>
    <property type="project" value="UniProtKB-EC"/>
</dbReference>
<evidence type="ECO:0000256" key="4">
    <source>
        <dbReference type="ARBA" id="ARBA00022801"/>
    </source>
</evidence>
<dbReference type="FunFam" id="3.20.20.80:FF:000004">
    <property type="entry name" value="Beta-glucosidase 6-phospho-beta-glucosidase"/>
    <property type="match status" value="1"/>
</dbReference>
<evidence type="ECO:0000256" key="9">
    <source>
        <dbReference type="PIRSR" id="PIRSR617736-1"/>
    </source>
</evidence>
<evidence type="ECO:0000313" key="13">
    <source>
        <dbReference type="Proteomes" id="UP000466794"/>
    </source>
</evidence>
<reference evidence="12 13" key="1">
    <citation type="submission" date="2019-12" db="EMBL/GenBank/DDBJ databases">
        <title>Nocardia sp. nov. ET3-3 isolated from soil.</title>
        <authorList>
            <person name="Kanchanasin P."/>
            <person name="Tanasupawat S."/>
            <person name="Yuki M."/>
            <person name="Kudo T."/>
        </authorList>
    </citation>
    <scope>NUCLEOTIDE SEQUENCE [LARGE SCALE GENOMIC DNA]</scope>
    <source>
        <strain evidence="12 13">ET3-3</strain>
    </source>
</reference>
<feature type="binding site" evidence="10">
    <location>
        <position position="20"/>
    </location>
    <ligand>
        <name>substrate</name>
    </ligand>
</feature>
<evidence type="ECO:0000256" key="8">
    <source>
        <dbReference type="ARBA" id="ARBA00023326"/>
    </source>
</evidence>
<comment type="catalytic activity">
    <reaction evidence="1 11">
        <text>Hydrolysis of terminal, non-reducing beta-D-glucosyl residues with release of beta-D-glucose.</text>
        <dbReference type="EC" id="3.2.1.21"/>
    </reaction>
</comment>
<organism evidence="12 13">
    <name type="scientific">Nocardia terrae</name>
    <dbReference type="NCBI Taxonomy" id="2675851"/>
    <lineage>
        <taxon>Bacteria</taxon>
        <taxon>Bacillati</taxon>
        <taxon>Actinomycetota</taxon>
        <taxon>Actinomycetes</taxon>
        <taxon>Mycobacteriales</taxon>
        <taxon>Nocardiaceae</taxon>
        <taxon>Nocardia</taxon>
    </lineage>
</organism>
<accession>A0A7K1UUR3</accession>
<keyword evidence="6" id="KW-0119">Carbohydrate metabolism</keyword>
<dbReference type="GO" id="GO:0005829">
    <property type="term" value="C:cytosol"/>
    <property type="evidence" value="ECO:0007669"/>
    <property type="project" value="TreeGrafter"/>
</dbReference>
<comment type="caution">
    <text evidence="12">The sequence shown here is derived from an EMBL/GenBank/DDBJ whole genome shotgun (WGS) entry which is preliminary data.</text>
</comment>
<dbReference type="PRINTS" id="PR00131">
    <property type="entry name" value="GLHYDRLASE1"/>
</dbReference>
<keyword evidence="7 11" id="KW-0326">Glycosidase</keyword>
<feature type="active site" description="Nucleophile" evidence="9">
    <location>
        <position position="365"/>
    </location>
</feature>
<proteinExistence type="inferred from homology"/>
<keyword evidence="13" id="KW-1185">Reference proteome</keyword>
<dbReference type="Pfam" id="PF00232">
    <property type="entry name" value="Glyco_hydro_1"/>
    <property type="match status" value="1"/>
</dbReference>
<gene>
    <name evidence="12" type="ORF">GPX89_12650</name>
</gene>
<feature type="active site" description="Proton donor" evidence="9">
    <location>
        <position position="166"/>
    </location>
</feature>
<dbReference type="RefSeq" id="WP_157387653.1">
    <property type="nucleotide sequence ID" value="NZ_WRPP01000002.1"/>
</dbReference>
<dbReference type="NCBIfam" id="TIGR03356">
    <property type="entry name" value="BGL"/>
    <property type="match status" value="1"/>
</dbReference>
<feature type="binding site" evidence="10">
    <location>
        <position position="409"/>
    </location>
    <ligand>
        <name>substrate</name>
    </ligand>
</feature>
<evidence type="ECO:0000256" key="6">
    <source>
        <dbReference type="ARBA" id="ARBA00023277"/>
    </source>
</evidence>
<evidence type="ECO:0000256" key="10">
    <source>
        <dbReference type="PIRSR" id="PIRSR617736-2"/>
    </source>
</evidence>
<evidence type="ECO:0000256" key="11">
    <source>
        <dbReference type="RuleBase" id="RU361175"/>
    </source>
</evidence>
<dbReference type="EMBL" id="WRPP01000002">
    <property type="protein sequence ID" value="MVU78090.1"/>
    <property type="molecule type" value="Genomic_DNA"/>
</dbReference>
<evidence type="ECO:0000256" key="2">
    <source>
        <dbReference type="ARBA" id="ARBA00010838"/>
    </source>
</evidence>
<dbReference type="AlphaFoldDB" id="A0A7K1UUR3"/>
<feature type="binding site" evidence="10">
    <location>
        <position position="121"/>
    </location>
    <ligand>
        <name>substrate</name>
    </ligand>
</feature>
<protein>
    <recommendedName>
        <fullName evidence="3 11">Beta-glucosidase</fullName>
        <ecNumber evidence="3 11">3.2.1.21</ecNumber>
    </recommendedName>
</protein>
<dbReference type="InterPro" id="IPR017736">
    <property type="entry name" value="Glyco_hydro_1_beta-glucosidase"/>
</dbReference>
<evidence type="ECO:0000256" key="7">
    <source>
        <dbReference type="ARBA" id="ARBA00023295"/>
    </source>
</evidence>
<keyword evidence="8" id="KW-0624">Polysaccharide degradation</keyword>
<dbReference type="EC" id="3.2.1.21" evidence="3 11"/>